<feature type="compositionally biased region" description="Acidic residues" evidence="1">
    <location>
        <begin position="30"/>
        <end position="80"/>
    </location>
</feature>
<sequence length="432" mass="43912">MTHPQVNAGNAADDGDAYDAPLGYDHGDDAFDEGESYDEADAGYESDGYDDEGDAYDEALGDEFDGDADDAVDALDDDGLDDDAMDRYAGDAYEDAALDDAGAGLPAPAQANAAWSAFEAELADALDADGTDEFFGSVLSGFSRVAGSLARNLGPAAGAASRLGAHARTAGRYAGHASRLASAGSLLAQRLGHPGIAQHLQRFGQISRGAGRVAGGFGGALGSAAGVPGHLRNASQLAGRAAAHQNPLSELLAQIGQLSAGGADDFEAFDAMADLYDDGVDAALPAAVGLAARLAARALGPQNLARLSPNARRGFVRAIGAAARHLIQGAGPGGVRALPRIAASSAQAARRQRTPPQRIPNQVGRTATRAARSVARRPRAVGQLSRPMSPSTASAPGAARPTGVGRGVPSVTRGSARRYVLHGPVELTIRPL</sequence>
<evidence type="ECO:0000313" key="2">
    <source>
        <dbReference type="EMBL" id="GAA4801206.1"/>
    </source>
</evidence>
<evidence type="ECO:0000313" key="3">
    <source>
        <dbReference type="Proteomes" id="UP001499959"/>
    </source>
</evidence>
<dbReference type="Proteomes" id="UP001499959">
    <property type="component" value="Unassembled WGS sequence"/>
</dbReference>
<reference evidence="3" key="1">
    <citation type="journal article" date="2019" name="Int. J. Syst. Evol. Microbiol.">
        <title>The Global Catalogue of Microorganisms (GCM) 10K type strain sequencing project: providing services to taxonomists for standard genome sequencing and annotation.</title>
        <authorList>
            <consortium name="The Broad Institute Genomics Platform"/>
            <consortium name="The Broad Institute Genome Sequencing Center for Infectious Disease"/>
            <person name="Wu L."/>
            <person name="Ma J."/>
        </authorList>
    </citation>
    <scope>NUCLEOTIDE SEQUENCE [LARGE SCALE GENOMIC DNA]</scope>
    <source>
        <strain evidence="3">JCM 18204</strain>
    </source>
</reference>
<feature type="region of interest" description="Disordered" evidence="1">
    <location>
        <begin position="1"/>
        <end position="80"/>
    </location>
</feature>
<comment type="caution">
    <text evidence="2">The sequence shown here is derived from an EMBL/GenBank/DDBJ whole genome shotgun (WGS) entry which is preliminary data.</text>
</comment>
<feature type="compositionally biased region" description="Low complexity" evidence="1">
    <location>
        <begin position="7"/>
        <end position="24"/>
    </location>
</feature>
<accession>A0ABP9BVY1</accession>
<proteinExistence type="predicted"/>
<gene>
    <name evidence="2" type="ORF">GCM10023307_29710</name>
</gene>
<feature type="compositionally biased region" description="Low complexity" evidence="1">
    <location>
        <begin position="343"/>
        <end position="373"/>
    </location>
</feature>
<dbReference type="EMBL" id="BAABJE010000015">
    <property type="protein sequence ID" value="GAA4801206.1"/>
    <property type="molecule type" value="Genomic_DNA"/>
</dbReference>
<keyword evidence="3" id="KW-1185">Reference proteome</keyword>
<name>A0ABP9BVY1_9GAMM</name>
<evidence type="ECO:0000256" key="1">
    <source>
        <dbReference type="SAM" id="MobiDB-lite"/>
    </source>
</evidence>
<organism evidence="2 3">
    <name type="scientific">Lysobacter hankyongensis</name>
    <dbReference type="NCBI Taxonomy" id="1176535"/>
    <lineage>
        <taxon>Bacteria</taxon>
        <taxon>Pseudomonadati</taxon>
        <taxon>Pseudomonadota</taxon>
        <taxon>Gammaproteobacteria</taxon>
        <taxon>Lysobacterales</taxon>
        <taxon>Lysobacteraceae</taxon>
        <taxon>Lysobacter</taxon>
    </lineage>
</organism>
<dbReference type="RefSeq" id="WP_345304126.1">
    <property type="nucleotide sequence ID" value="NZ_BAABJE010000015.1"/>
</dbReference>
<feature type="region of interest" description="Disordered" evidence="1">
    <location>
        <begin position="343"/>
        <end position="411"/>
    </location>
</feature>
<protein>
    <submittedName>
        <fullName evidence="2">Uncharacterized protein</fullName>
    </submittedName>
</protein>